<dbReference type="AlphaFoldDB" id="A0AAD6FCY6"/>
<protein>
    <submittedName>
        <fullName evidence="1">Uncharacterized protein</fullName>
    </submittedName>
</protein>
<evidence type="ECO:0000313" key="2">
    <source>
        <dbReference type="Proteomes" id="UP001219934"/>
    </source>
</evidence>
<keyword evidence="2" id="KW-1185">Reference proteome</keyword>
<sequence length="67" mass="7220">LNRLYSLTKQNKSPLCCPSTFALLSPTLTLLKPINSALPPPHSHSEDGDQITHVISASILHIDSADT</sequence>
<comment type="caution">
    <text evidence="1">The sequence shown here is derived from an EMBL/GenBank/DDBJ whole genome shotgun (WGS) entry which is preliminary data.</text>
</comment>
<dbReference type="Proteomes" id="UP001219934">
    <property type="component" value="Unassembled WGS sequence"/>
</dbReference>
<reference evidence="1" key="1">
    <citation type="submission" date="2022-11" db="EMBL/GenBank/DDBJ databases">
        <title>Chromosome-level genome of Pogonophryne albipinna.</title>
        <authorList>
            <person name="Jo E."/>
        </authorList>
    </citation>
    <scope>NUCLEOTIDE SEQUENCE</scope>
    <source>
        <strain evidence="1">SGF0006</strain>
        <tissue evidence="1">Muscle</tissue>
    </source>
</reference>
<organism evidence="1 2">
    <name type="scientific">Pogonophryne albipinna</name>
    <dbReference type="NCBI Taxonomy" id="1090488"/>
    <lineage>
        <taxon>Eukaryota</taxon>
        <taxon>Metazoa</taxon>
        <taxon>Chordata</taxon>
        <taxon>Craniata</taxon>
        <taxon>Vertebrata</taxon>
        <taxon>Euteleostomi</taxon>
        <taxon>Actinopterygii</taxon>
        <taxon>Neopterygii</taxon>
        <taxon>Teleostei</taxon>
        <taxon>Neoteleostei</taxon>
        <taxon>Acanthomorphata</taxon>
        <taxon>Eupercaria</taxon>
        <taxon>Perciformes</taxon>
        <taxon>Notothenioidei</taxon>
        <taxon>Pogonophryne</taxon>
    </lineage>
</organism>
<feature type="non-terminal residue" evidence="1">
    <location>
        <position position="67"/>
    </location>
</feature>
<gene>
    <name evidence="1" type="ORF">JOQ06_019042</name>
</gene>
<evidence type="ECO:0000313" key="1">
    <source>
        <dbReference type="EMBL" id="KAJ4930026.1"/>
    </source>
</evidence>
<feature type="non-terminal residue" evidence="1">
    <location>
        <position position="1"/>
    </location>
</feature>
<accession>A0AAD6FCY6</accession>
<proteinExistence type="predicted"/>
<name>A0AAD6FCY6_9TELE</name>
<dbReference type="EMBL" id="JAPTMU010000016">
    <property type="protein sequence ID" value="KAJ4930026.1"/>
    <property type="molecule type" value="Genomic_DNA"/>
</dbReference>